<dbReference type="EMBL" id="LSRQ01000543">
    <property type="protein sequence ID" value="OAY82157.1"/>
    <property type="molecule type" value="Genomic_DNA"/>
</dbReference>
<dbReference type="InterPro" id="IPR051032">
    <property type="entry name" value="AP2/ERF_TF_ERF_subfamily"/>
</dbReference>
<evidence type="ECO:0000256" key="2">
    <source>
        <dbReference type="ARBA" id="ARBA00023015"/>
    </source>
</evidence>
<feature type="compositionally biased region" description="Low complexity" evidence="8">
    <location>
        <begin position="16"/>
        <end position="32"/>
    </location>
</feature>
<evidence type="ECO:0000313" key="11">
    <source>
        <dbReference type="Proteomes" id="UP000092600"/>
    </source>
</evidence>
<feature type="domain" description="AP2/ERF" evidence="9">
    <location>
        <begin position="45"/>
        <end position="102"/>
    </location>
</feature>
<dbReference type="AlphaFoldDB" id="A0A199VY32"/>
<keyword evidence="5" id="KW-0804">Transcription</keyword>
<dbReference type="GO" id="GO:0003700">
    <property type="term" value="F:DNA-binding transcription factor activity"/>
    <property type="evidence" value="ECO:0007669"/>
    <property type="project" value="InterPro"/>
</dbReference>
<keyword evidence="6" id="KW-0539">Nucleus</keyword>
<reference evidence="10 11" key="1">
    <citation type="journal article" date="2016" name="DNA Res.">
        <title>The draft genome of MD-2 pineapple using hybrid error correction of long reads.</title>
        <authorList>
            <person name="Redwan R.M."/>
            <person name="Saidin A."/>
            <person name="Kumar S.V."/>
        </authorList>
    </citation>
    <scope>NUCLEOTIDE SEQUENCE [LARGE SCALE GENOMIC DNA]</scope>
    <source>
        <strain evidence="11">cv. MD2</strain>
        <tissue evidence="10">Leaf</tissue>
    </source>
</reference>
<name>A0A199VY32_ANACO</name>
<feature type="compositionally biased region" description="Pro residues" evidence="8">
    <location>
        <begin position="115"/>
        <end position="150"/>
    </location>
</feature>
<evidence type="ECO:0000256" key="1">
    <source>
        <dbReference type="ARBA" id="ARBA00004123"/>
    </source>
</evidence>
<dbReference type="SUPFAM" id="SSF54171">
    <property type="entry name" value="DNA-binding domain"/>
    <property type="match status" value="1"/>
</dbReference>
<evidence type="ECO:0000256" key="7">
    <source>
        <dbReference type="ARBA" id="ARBA00024343"/>
    </source>
</evidence>
<gene>
    <name evidence="10" type="ORF">ACMD2_03705</name>
</gene>
<evidence type="ECO:0000256" key="6">
    <source>
        <dbReference type="ARBA" id="ARBA00023242"/>
    </source>
</evidence>
<keyword evidence="2" id="KW-0805">Transcription regulation</keyword>
<keyword evidence="4" id="KW-0010">Activator</keyword>
<keyword evidence="3" id="KW-0238">DNA-binding</keyword>
<feature type="region of interest" description="Disordered" evidence="8">
    <location>
        <begin position="115"/>
        <end position="199"/>
    </location>
</feature>
<evidence type="ECO:0000259" key="9">
    <source>
        <dbReference type="PROSITE" id="PS51032"/>
    </source>
</evidence>
<evidence type="ECO:0000256" key="8">
    <source>
        <dbReference type="SAM" id="MobiDB-lite"/>
    </source>
</evidence>
<sequence length="245" mass="25335">MTQSGGADSAEPGSKAMSPPSSGAATSPGAPTKRGRGAGSTRHPSYRGVRMRAWGKWVSEIREPRKKTRIWLGTFPTPEMAARAHDAAALCVKGPAAALNFPELAAALPLPALAPPPPRATSAPPPPAPPPWTPASSLPPTPTPPPPPPLTTTTSSARSSSCRASTRPSSRSTPPSTGGRCRRCRWCGRRSPPPPISHSFPTTACGHGKPVCSTSHGVLNSGTSDEKDLTIYSVNEVIDAPVKSP</sequence>
<protein>
    <submittedName>
        <fullName evidence="10">Dehydration-responsive element-binding protein 3</fullName>
    </submittedName>
</protein>
<feature type="compositionally biased region" description="Low complexity" evidence="8">
    <location>
        <begin position="151"/>
        <end position="179"/>
    </location>
</feature>
<dbReference type="PROSITE" id="PS51032">
    <property type="entry name" value="AP2_ERF"/>
    <property type="match status" value="1"/>
</dbReference>
<dbReference type="SMART" id="SM00380">
    <property type="entry name" value="AP2"/>
    <property type="match status" value="1"/>
</dbReference>
<comment type="caution">
    <text evidence="10">The sequence shown here is derived from an EMBL/GenBank/DDBJ whole genome shotgun (WGS) entry which is preliminary data.</text>
</comment>
<dbReference type="PRINTS" id="PR00367">
    <property type="entry name" value="ETHRSPELEMNT"/>
</dbReference>
<dbReference type="STRING" id="4615.A0A199VY32"/>
<organism evidence="10 11">
    <name type="scientific">Ananas comosus</name>
    <name type="common">Pineapple</name>
    <name type="synonym">Ananas ananas</name>
    <dbReference type="NCBI Taxonomy" id="4615"/>
    <lineage>
        <taxon>Eukaryota</taxon>
        <taxon>Viridiplantae</taxon>
        <taxon>Streptophyta</taxon>
        <taxon>Embryophyta</taxon>
        <taxon>Tracheophyta</taxon>
        <taxon>Spermatophyta</taxon>
        <taxon>Magnoliopsida</taxon>
        <taxon>Liliopsida</taxon>
        <taxon>Poales</taxon>
        <taxon>Bromeliaceae</taxon>
        <taxon>Bromelioideae</taxon>
        <taxon>Ananas</taxon>
    </lineage>
</organism>
<dbReference type="GO" id="GO:0005634">
    <property type="term" value="C:nucleus"/>
    <property type="evidence" value="ECO:0007669"/>
    <property type="project" value="UniProtKB-SubCell"/>
</dbReference>
<proteinExistence type="inferred from homology"/>
<evidence type="ECO:0000256" key="4">
    <source>
        <dbReference type="ARBA" id="ARBA00023159"/>
    </source>
</evidence>
<evidence type="ECO:0000313" key="10">
    <source>
        <dbReference type="EMBL" id="OAY82157.1"/>
    </source>
</evidence>
<comment type="similarity">
    <text evidence="7">Belongs to the AP2/ERF transcription factor family. ERF subfamily.</text>
</comment>
<dbReference type="Proteomes" id="UP000092600">
    <property type="component" value="Unassembled WGS sequence"/>
</dbReference>
<dbReference type="InterPro" id="IPR016177">
    <property type="entry name" value="DNA-bd_dom_sf"/>
</dbReference>
<dbReference type="PANTHER" id="PTHR31985">
    <property type="entry name" value="ETHYLENE-RESPONSIVE TRANSCRIPTION FACTOR ERF042-RELATED"/>
    <property type="match status" value="1"/>
</dbReference>
<dbReference type="InterPro" id="IPR036955">
    <property type="entry name" value="AP2/ERF_dom_sf"/>
</dbReference>
<dbReference type="FunFam" id="3.30.730.10:FF:000001">
    <property type="entry name" value="Ethylene-responsive transcription factor 2"/>
    <property type="match status" value="1"/>
</dbReference>
<dbReference type="Gene3D" id="3.30.730.10">
    <property type="entry name" value="AP2/ERF domain"/>
    <property type="match status" value="1"/>
</dbReference>
<dbReference type="CDD" id="cd00018">
    <property type="entry name" value="AP2"/>
    <property type="match status" value="1"/>
</dbReference>
<comment type="subcellular location">
    <subcellularLocation>
        <location evidence="1">Nucleus</location>
    </subcellularLocation>
</comment>
<evidence type="ECO:0000256" key="3">
    <source>
        <dbReference type="ARBA" id="ARBA00023125"/>
    </source>
</evidence>
<accession>A0A199VY32</accession>
<evidence type="ECO:0000256" key="5">
    <source>
        <dbReference type="ARBA" id="ARBA00023163"/>
    </source>
</evidence>
<dbReference type="GO" id="GO:0003677">
    <property type="term" value="F:DNA binding"/>
    <property type="evidence" value="ECO:0007669"/>
    <property type="project" value="UniProtKB-KW"/>
</dbReference>
<feature type="region of interest" description="Disordered" evidence="8">
    <location>
        <begin position="1"/>
        <end position="53"/>
    </location>
</feature>
<dbReference type="PANTHER" id="PTHR31985:SF294">
    <property type="entry name" value="DEHYDRATION-RESPONSIVE ELEMENT-BINDING PROTEIN 3-LIKE"/>
    <property type="match status" value="1"/>
</dbReference>
<dbReference type="Pfam" id="PF00847">
    <property type="entry name" value="AP2"/>
    <property type="match status" value="1"/>
</dbReference>
<dbReference type="InterPro" id="IPR001471">
    <property type="entry name" value="AP2/ERF_dom"/>
</dbReference>